<dbReference type="GO" id="GO:0008830">
    <property type="term" value="F:dTDP-4-dehydrorhamnose 3,5-epimerase activity"/>
    <property type="evidence" value="ECO:0007669"/>
    <property type="project" value="UniProtKB-UniRule"/>
</dbReference>
<dbReference type="UniPathway" id="UPA00124"/>
<dbReference type="KEGG" id="mrtj:KHC33_01545"/>
<evidence type="ECO:0000313" key="4">
    <source>
        <dbReference type="EMBL" id="QVV89249.1"/>
    </source>
</evidence>
<dbReference type="InterPro" id="IPR011051">
    <property type="entry name" value="RmlC_Cupin_sf"/>
</dbReference>
<dbReference type="PANTHER" id="PTHR21047">
    <property type="entry name" value="DTDP-6-DEOXY-D-GLUCOSE-3,5 EPIMERASE"/>
    <property type="match status" value="1"/>
</dbReference>
<keyword evidence="3 4" id="KW-0413">Isomerase</keyword>
<dbReference type="EC" id="5.1.3.13" evidence="3"/>
<dbReference type="CDD" id="cd00438">
    <property type="entry name" value="cupin_RmlC"/>
    <property type="match status" value="1"/>
</dbReference>
<comment type="catalytic activity">
    <reaction evidence="3">
        <text>dTDP-4-dehydro-6-deoxy-alpha-D-glucose = dTDP-4-dehydro-beta-L-rhamnose</text>
        <dbReference type="Rhea" id="RHEA:16969"/>
        <dbReference type="ChEBI" id="CHEBI:57649"/>
        <dbReference type="ChEBI" id="CHEBI:62830"/>
        <dbReference type="EC" id="5.1.3.13"/>
    </reaction>
</comment>
<comment type="function">
    <text evidence="3">Catalyzes the epimerization of the C3' and C5'positions of dTDP-6-deoxy-D-xylo-4-hexulose, forming dTDP-6-deoxy-L-lyxo-4-hexulose.</text>
</comment>
<reference evidence="4 5" key="1">
    <citation type="submission" date="2021-05" db="EMBL/GenBank/DDBJ databases">
        <title>A novel Methanospirillum isolate from a pyrite-forming mixed culture.</title>
        <authorList>
            <person name="Bunk B."/>
            <person name="Sproer C."/>
            <person name="Spring S."/>
            <person name="Pester M."/>
        </authorList>
    </citation>
    <scope>NUCLEOTIDE SEQUENCE [LARGE SCALE GENOMIC DNA]</scope>
    <source>
        <strain evidence="4 5">J.3.6.1-F.2.7.3</strain>
    </source>
</reference>
<feature type="active site" description="Proton acceptor" evidence="1">
    <location>
        <position position="64"/>
    </location>
</feature>
<evidence type="ECO:0000313" key="5">
    <source>
        <dbReference type="Proteomes" id="UP000680656"/>
    </source>
</evidence>
<dbReference type="Pfam" id="PF00908">
    <property type="entry name" value="dTDP_sugar_isom"/>
    <property type="match status" value="1"/>
</dbReference>
<keyword evidence="5" id="KW-1185">Reference proteome</keyword>
<dbReference type="InterPro" id="IPR014710">
    <property type="entry name" value="RmlC-like_jellyroll"/>
</dbReference>
<evidence type="ECO:0000256" key="1">
    <source>
        <dbReference type="PIRSR" id="PIRSR600888-1"/>
    </source>
</evidence>
<dbReference type="InterPro" id="IPR000888">
    <property type="entry name" value="RmlC-like"/>
</dbReference>
<comment type="subunit">
    <text evidence="3">Homodimer.</text>
</comment>
<gene>
    <name evidence="4" type="primary">rfbC</name>
    <name evidence="4" type="ORF">KHC33_01545</name>
</gene>
<dbReference type="NCBIfam" id="TIGR01221">
    <property type="entry name" value="rmlC"/>
    <property type="match status" value="1"/>
</dbReference>
<dbReference type="Gene3D" id="2.60.120.10">
    <property type="entry name" value="Jelly Rolls"/>
    <property type="match status" value="1"/>
</dbReference>
<evidence type="ECO:0000256" key="3">
    <source>
        <dbReference type="RuleBase" id="RU364069"/>
    </source>
</evidence>
<proteinExistence type="inferred from homology"/>
<dbReference type="GO" id="GO:0005829">
    <property type="term" value="C:cytosol"/>
    <property type="evidence" value="ECO:0007669"/>
    <property type="project" value="TreeGrafter"/>
</dbReference>
<organism evidence="4 5">
    <name type="scientific">Methanospirillum purgamenti</name>
    <dbReference type="NCBI Taxonomy" id="2834276"/>
    <lineage>
        <taxon>Archaea</taxon>
        <taxon>Methanobacteriati</taxon>
        <taxon>Methanobacteriota</taxon>
        <taxon>Stenosarchaea group</taxon>
        <taxon>Methanomicrobia</taxon>
        <taxon>Methanomicrobiales</taxon>
        <taxon>Methanospirillaceae</taxon>
        <taxon>Methanospirillum</taxon>
    </lineage>
</organism>
<accession>A0A8E7EJL7</accession>
<protein>
    <recommendedName>
        <fullName evidence="3">dTDP-4-dehydrorhamnose 3,5-epimerase</fullName>
        <ecNumber evidence="3">5.1.3.13</ecNumber>
    </recommendedName>
    <alternativeName>
        <fullName evidence="3">Thymidine diphospho-4-keto-rhamnose 3,5-epimerase</fullName>
    </alternativeName>
</protein>
<dbReference type="EMBL" id="CP075546">
    <property type="protein sequence ID" value="QVV89249.1"/>
    <property type="molecule type" value="Genomic_DNA"/>
</dbReference>
<dbReference type="SUPFAM" id="SSF51182">
    <property type="entry name" value="RmlC-like cupins"/>
    <property type="match status" value="1"/>
</dbReference>
<dbReference type="GO" id="GO:0000271">
    <property type="term" value="P:polysaccharide biosynthetic process"/>
    <property type="evidence" value="ECO:0007669"/>
    <property type="project" value="TreeGrafter"/>
</dbReference>
<dbReference type="GO" id="GO:0019305">
    <property type="term" value="P:dTDP-rhamnose biosynthetic process"/>
    <property type="evidence" value="ECO:0007669"/>
    <property type="project" value="UniProtKB-UniRule"/>
</dbReference>
<comment type="similarity">
    <text evidence="3">Belongs to the dTDP-4-dehydrorhamnose 3,5-epimerase family.</text>
</comment>
<dbReference type="RefSeq" id="WP_214420049.1">
    <property type="nucleotide sequence ID" value="NZ_CP075546.1"/>
</dbReference>
<dbReference type="GeneID" id="65095827"/>
<name>A0A8E7EJL7_9EURY</name>
<dbReference type="PANTHER" id="PTHR21047:SF2">
    <property type="entry name" value="THYMIDINE DIPHOSPHO-4-KETO-RHAMNOSE 3,5-EPIMERASE"/>
    <property type="match status" value="1"/>
</dbReference>
<feature type="site" description="Participates in a stacking interaction with the thymidine ring of dTDP-4-oxo-6-deoxyglucose" evidence="2">
    <location>
        <position position="139"/>
    </location>
</feature>
<dbReference type="AlphaFoldDB" id="A0A8E7EJL7"/>
<sequence>MGKITVKQTSLDGVLLIEPQYFKDSRGFFVESYNKNDFSHAGITDEFVQDNHSKSQIGVLRGLHYQYPHAQGKLVCVLKGSIYDVTVDIRVGSPTFGKHFAVILHEDHPAMLFVPTGFAHGFLVLQDNTEVMYKVTDFYYPAGEAGIHWNDPTIAIPWPLDIIGVNSPILSDKDTIHPTLVELKSPFTYNKD</sequence>
<feature type="active site" description="Proton donor" evidence="1">
    <location>
        <position position="133"/>
    </location>
</feature>
<evidence type="ECO:0000256" key="2">
    <source>
        <dbReference type="PIRSR" id="PIRSR600888-3"/>
    </source>
</evidence>
<comment type="pathway">
    <text evidence="3">Carbohydrate biosynthesis; dTDP-L-rhamnose biosynthesis.</text>
</comment>
<dbReference type="Proteomes" id="UP000680656">
    <property type="component" value="Chromosome"/>
</dbReference>